<dbReference type="STRING" id="582675.SAMN05192565_108152"/>
<dbReference type="GO" id="GO:0009234">
    <property type="term" value="P:menaquinone biosynthetic process"/>
    <property type="evidence" value="ECO:0007669"/>
    <property type="project" value="UniProtKB-UniRule"/>
</dbReference>
<dbReference type="CDD" id="cd02440">
    <property type="entry name" value="AdoMet_MTases"/>
    <property type="match status" value="1"/>
</dbReference>
<protein>
    <recommendedName>
        <fullName evidence="6">Ubiquinone/menaquinone biosynthesis C-methyltransferase UbiE</fullName>
        <ecNumber evidence="6">2.1.1.163</ecNumber>
        <ecNumber evidence="6">2.1.1.201</ecNumber>
    </recommendedName>
    <alternativeName>
        <fullName evidence="6">2-methoxy-6-polyprenyl-1,4-benzoquinol methylase</fullName>
    </alternativeName>
    <alternativeName>
        <fullName evidence="6">Demethylmenaquinone methyltransferase</fullName>
    </alternativeName>
</protein>
<dbReference type="Proteomes" id="UP000199229">
    <property type="component" value="Unassembled WGS sequence"/>
</dbReference>
<accession>A0A1I2TZU5</accession>
<evidence type="ECO:0000313" key="7">
    <source>
        <dbReference type="EMBL" id="SFG70223.1"/>
    </source>
</evidence>
<evidence type="ECO:0000256" key="6">
    <source>
        <dbReference type="HAMAP-Rule" id="MF_01813"/>
    </source>
</evidence>
<gene>
    <name evidence="6" type="primary">ubiE</name>
    <name evidence="7" type="ORF">SAMN05192565_108152</name>
</gene>
<evidence type="ECO:0000256" key="1">
    <source>
        <dbReference type="ARBA" id="ARBA00022428"/>
    </source>
</evidence>
<comment type="pathway">
    <text evidence="6">Cofactor biosynthesis; ubiquinone biosynthesis.</text>
</comment>
<dbReference type="PROSITE" id="PS01184">
    <property type="entry name" value="UBIE_2"/>
    <property type="match status" value="1"/>
</dbReference>
<dbReference type="InterPro" id="IPR029063">
    <property type="entry name" value="SAM-dependent_MTases_sf"/>
</dbReference>
<dbReference type="InterPro" id="IPR023576">
    <property type="entry name" value="UbiE/COQ5_MeTrFase_CS"/>
</dbReference>
<dbReference type="SUPFAM" id="SSF53335">
    <property type="entry name" value="S-adenosyl-L-methionine-dependent methyltransferases"/>
    <property type="match status" value="1"/>
</dbReference>
<feature type="binding site" evidence="6">
    <location>
        <position position="80"/>
    </location>
    <ligand>
        <name>S-adenosyl-L-methionine</name>
        <dbReference type="ChEBI" id="CHEBI:59789"/>
    </ligand>
</feature>
<comment type="catalytic activity">
    <reaction evidence="6">
        <text>a 2-demethylmenaquinol + S-adenosyl-L-methionine = a menaquinol + S-adenosyl-L-homocysteine + H(+)</text>
        <dbReference type="Rhea" id="RHEA:42640"/>
        <dbReference type="Rhea" id="RHEA-COMP:9539"/>
        <dbReference type="Rhea" id="RHEA-COMP:9563"/>
        <dbReference type="ChEBI" id="CHEBI:15378"/>
        <dbReference type="ChEBI" id="CHEBI:18151"/>
        <dbReference type="ChEBI" id="CHEBI:55437"/>
        <dbReference type="ChEBI" id="CHEBI:57856"/>
        <dbReference type="ChEBI" id="CHEBI:59789"/>
        <dbReference type="EC" id="2.1.1.163"/>
    </reaction>
</comment>
<evidence type="ECO:0000256" key="2">
    <source>
        <dbReference type="ARBA" id="ARBA00022603"/>
    </source>
</evidence>
<keyword evidence="5 6" id="KW-0949">S-adenosyl-L-methionine</keyword>
<evidence type="ECO:0000256" key="4">
    <source>
        <dbReference type="ARBA" id="ARBA00022688"/>
    </source>
</evidence>
<feature type="binding site" evidence="6">
    <location>
        <begin position="128"/>
        <end position="129"/>
    </location>
    <ligand>
        <name>S-adenosyl-L-methionine</name>
        <dbReference type="ChEBI" id="CHEBI:59789"/>
    </ligand>
</feature>
<keyword evidence="4 6" id="KW-0831">Ubiquinone biosynthesis</keyword>
<dbReference type="GO" id="GO:0043770">
    <property type="term" value="F:demethylmenaquinone methyltransferase activity"/>
    <property type="evidence" value="ECO:0007669"/>
    <property type="project" value="UniProtKB-UniRule"/>
</dbReference>
<dbReference type="NCBIfam" id="NF001242">
    <property type="entry name" value="PRK00216.1-3"/>
    <property type="match status" value="1"/>
</dbReference>
<dbReference type="EMBL" id="FOPM01000008">
    <property type="protein sequence ID" value="SFG70223.1"/>
    <property type="molecule type" value="Genomic_DNA"/>
</dbReference>
<dbReference type="EC" id="2.1.1.163" evidence="6"/>
<reference evidence="8" key="1">
    <citation type="submission" date="2016-10" db="EMBL/GenBank/DDBJ databases">
        <authorList>
            <person name="Varghese N."/>
            <person name="Submissions S."/>
        </authorList>
    </citation>
    <scope>NUCLEOTIDE SEQUENCE [LARGE SCALE GENOMIC DNA]</scope>
    <source>
        <strain evidence="8">Gh-105</strain>
    </source>
</reference>
<dbReference type="InterPro" id="IPR004033">
    <property type="entry name" value="UbiE/COQ5_MeTrFase"/>
</dbReference>
<dbReference type="HAMAP" id="MF_01813">
    <property type="entry name" value="MenG_UbiE_methyltr"/>
    <property type="match status" value="1"/>
</dbReference>
<dbReference type="GO" id="GO:0032259">
    <property type="term" value="P:methylation"/>
    <property type="evidence" value="ECO:0007669"/>
    <property type="project" value="UniProtKB-KW"/>
</dbReference>
<dbReference type="Pfam" id="PF01209">
    <property type="entry name" value="Ubie_methyltran"/>
    <property type="match status" value="1"/>
</dbReference>
<dbReference type="Gene3D" id="3.40.50.150">
    <property type="entry name" value="Vaccinia Virus protein VP39"/>
    <property type="match status" value="1"/>
</dbReference>
<dbReference type="PANTHER" id="PTHR43591">
    <property type="entry name" value="METHYLTRANSFERASE"/>
    <property type="match status" value="1"/>
</dbReference>
<name>A0A1I2TZU5_9HYPH</name>
<dbReference type="RefSeq" id="WP_091971177.1">
    <property type="nucleotide sequence ID" value="NZ_FOPM01000008.1"/>
</dbReference>
<dbReference type="EC" id="2.1.1.201" evidence="6"/>
<dbReference type="OrthoDB" id="9808140at2"/>
<evidence type="ECO:0000256" key="3">
    <source>
        <dbReference type="ARBA" id="ARBA00022679"/>
    </source>
</evidence>
<dbReference type="PROSITE" id="PS01183">
    <property type="entry name" value="UBIE_1"/>
    <property type="match status" value="1"/>
</dbReference>
<dbReference type="GO" id="GO:0008425">
    <property type="term" value="F:2-methoxy-6-polyprenyl-1,4-benzoquinol methyltransferase activity"/>
    <property type="evidence" value="ECO:0007669"/>
    <property type="project" value="UniProtKB-UniRule"/>
</dbReference>
<evidence type="ECO:0000256" key="5">
    <source>
        <dbReference type="ARBA" id="ARBA00022691"/>
    </source>
</evidence>
<comment type="pathway">
    <text evidence="6">Quinol/quinone metabolism; menaquinone biosynthesis; menaquinol from 1,4-dihydroxy-2-naphthoate: step 2/2.</text>
</comment>
<dbReference type="GO" id="GO:0009060">
    <property type="term" value="P:aerobic respiration"/>
    <property type="evidence" value="ECO:0007669"/>
    <property type="project" value="UniProtKB-UniRule"/>
</dbReference>
<proteinExistence type="inferred from homology"/>
<keyword evidence="8" id="KW-1185">Reference proteome</keyword>
<comment type="function">
    <text evidence="6">Methyltransferase required for the conversion of demethylmenaquinol (DMKH2) to menaquinol (MKH2) and the conversion of 2-polyprenyl-6-methoxy-1,4-benzoquinol (DDMQH2) to 2-polyprenyl-3-methyl-6-methoxy-1,4-benzoquinol (DMQH2).</text>
</comment>
<dbReference type="AlphaFoldDB" id="A0A1I2TZU5"/>
<comment type="caution">
    <text evidence="6">Lacks conserved residue(s) required for the propagation of feature annotation.</text>
</comment>
<keyword evidence="1 6" id="KW-0474">Menaquinone biosynthesis</keyword>
<comment type="catalytic activity">
    <reaction evidence="6">
        <text>a 2-methoxy-6-(all-trans-polyprenyl)benzene-1,4-diol + S-adenosyl-L-methionine = a 5-methoxy-2-methyl-3-(all-trans-polyprenyl)benzene-1,4-diol + S-adenosyl-L-homocysteine + H(+)</text>
        <dbReference type="Rhea" id="RHEA:28286"/>
        <dbReference type="Rhea" id="RHEA-COMP:10858"/>
        <dbReference type="Rhea" id="RHEA-COMP:10859"/>
        <dbReference type="ChEBI" id="CHEBI:15378"/>
        <dbReference type="ChEBI" id="CHEBI:57856"/>
        <dbReference type="ChEBI" id="CHEBI:59789"/>
        <dbReference type="ChEBI" id="CHEBI:84166"/>
        <dbReference type="ChEBI" id="CHEBI:84167"/>
        <dbReference type="EC" id="2.1.1.201"/>
    </reaction>
</comment>
<dbReference type="UniPathway" id="UPA00232"/>
<keyword evidence="2 6" id="KW-0489">Methyltransferase</keyword>
<evidence type="ECO:0000313" key="8">
    <source>
        <dbReference type="Proteomes" id="UP000199229"/>
    </source>
</evidence>
<dbReference type="NCBIfam" id="TIGR01934">
    <property type="entry name" value="MenG_MenH_UbiE"/>
    <property type="match status" value="1"/>
</dbReference>
<dbReference type="PANTHER" id="PTHR43591:SF24">
    <property type="entry name" value="2-METHOXY-6-POLYPRENYL-1,4-BENZOQUINOL METHYLASE, MITOCHONDRIAL"/>
    <property type="match status" value="1"/>
</dbReference>
<dbReference type="PROSITE" id="PS51608">
    <property type="entry name" value="SAM_MT_UBIE"/>
    <property type="match status" value="1"/>
</dbReference>
<comment type="similarity">
    <text evidence="6">Belongs to the class I-like SAM-binding methyltransferase superfamily. MenG/UbiE family.</text>
</comment>
<sequence length="257" mass="28511">MSQPERSPPDERTHFGFEQVALGEKQARVDDVFRSVAKRYDLMNDLMSGGLHRAWKQQLISMLRPPQNRPFRHLDVAGGTADIAFRSLEAGGPATQVTVLDINEAMLRVGAERAGNRFTGRIDFVTANAEALPLPPESFDAYTIAFGIRNVPRIDRALAEAHRVLKPGGRFLCLEFSKVDLPVLDRIYDAYSFHVIPRLGSKVAGDAESYRYLVESIRKFPSPGRFAGMIEAAGFRHVSHRPLSGGIVAIHSGWKVS</sequence>
<organism evidence="7 8">
    <name type="scientific">Methylobacterium gossipiicola</name>
    <dbReference type="NCBI Taxonomy" id="582675"/>
    <lineage>
        <taxon>Bacteria</taxon>
        <taxon>Pseudomonadati</taxon>
        <taxon>Pseudomonadota</taxon>
        <taxon>Alphaproteobacteria</taxon>
        <taxon>Hyphomicrobiales</taxon>
        <taxon>Methylobacteriaceae</taxon>
        <taxon>Methylobacterium</taxon>
    </lineage>
</organism>
<feature type="binding site" evidence="6">
    <location>
        <position position="101"/>
    </location>
    <ligand>
        <name>S-adenosyl-L-methionine</name>
        <dbReference type="ChEBI" id="CHEBI:59789"/>
    </ligand>
</feature>
<dbReference type="UniPathway" id="UPA00079">
    <property type="reaction ID" value="UER00169"/>
</dbReference>
<keyword evidence="3 6" id="KW-0808">Transferase</keyword>